<reference evidence="3" key="2">
    <citation type="submission" date="2023-06" db="EMBL/GenBank/DDBJ databases">
        <authorList>
            <consortium name="Lawrence Berkeley National Laboratory"/>
            <person name="Haridas S."/>
            <person name="Hensen N."/>
            <person name="Bonometti L."/>
            <person name="Westerberg I."/>
            <person name="Brannstrom I.O."/>
            <person name="Guillou S."/>
            <person name="Cros-Aarteil S."/>
            <person name="Calhoun S."/>
            <person name="Kuo A."/>
            <person name="Mondo S."/>
            <person name="Pangilinan J."/>
            <person name="Riley R."/>
            <person name="LaButti K."/>
            <person name="Andreopoulos B."/>
            <person name="Lipzen A."/>
            <person name="Chen C."/>
            <person name="Yanf M."/>
            <person name="Daum C."/>
            <person name="Ng V."/>
            <person name="Clum A."/>
            <person name="Steindorff A."/>
            <person name="Ohm R."/>
            <person name="Martin F."/>
            <person name="Silar P."/>
            <person name="Natvig D."/>
            <person name="Lalanne C."/>
            <person name="Gautier V."/>
            <person name="Ament-velasquez S.L."/>
            <person name="Kruys A."/>
            <person name="Hutchinson M.I."/>
            <person name="Powell A.J."/>
            <person name="Barry K."/>
            <person name="Miller A.N."/>
            <person name="Grigoriev I.V."/>
            <person name="Debuchy R."/>
            <person name="Gladieux P."/>
            <person name="Thoren M.H."/>
            <person name="Johannesson H."/>
        </authorList>
    </citation>
    <scope>NUCLEOTIDE SEQUENCE</scope>
    <source>
        <strain evidence="3">CBS 232.78</strain>
    </source>
</reference>
<evidence type="ECO:0000256" key="2">
    <source>
        <dbReference type="ARBA" id="ARBA00022801"/>
    </source>
</evidence>
<evidence type="ECO:0000313" key="3">
    <source>
        <dbReference type="EMBL" id="KAK3365438.1"/>
    </source>
</evidence>
<comment type="caution">
    <text evidence="3">The sequence shown here is derived from an EMBL/GenBank/DDBJ whole genome shotgun (WGS) entry which is preliminary data.</text>
</comment>
<dbReference type="Pfam" id="PF00756">
    <property type="entry name" value="Esterase"/>
    <property type="match status" value="1"/>
</dbReference>
<organism evidence="3 4">
    <name type="scientific">Podospora didyma</name>
    <dbReference type="NCBI Taxonomy" id="330526"/>
    <lineage>
        <taxon>Eukaryota</taxon>
        <taxon>Fungi</taxon>
        <taxon>Dikarya</taxon>
        <taxon>Ascomycota</taxon>
        <taxon>Pezizomycotina</taxon>
        <taxon>Sordariomycetes</taxon>
        <taxon>Sordariomycetidae</taxon>
        <taxon>Sordariales</taxon>
        <taxon>Podosporaceae</taxon>
        <taxon>Podospora</taxon>
    </lineage>
</organism>
<evidence type="ECO:0000256" key="1">
    <source>
        <dbReference type="ARBA" id="ARBA00005622"/>
    </source>
</evidence>
<dbReference type="GO" id="GO:0016788">
    <property type="term" value="F:hydrolase activity, acting on ester bonds"/>
    <property type="evidence" value="ECO:0007669"/>
    <property type="project" value="TreeGrafter"/>
</dbReference>
<evidence type="ECO:0000313" key="4">
    <source>
        <dbReference type="Proteomes" id="UP001285441"/>
    </source>
</evidence>
<comment type="similarity">
    <text evidence="1">Belongs to the esterase D family.</text>
</comment>
<dbReference type="InterPro" id="IPR000801">
    <property type="entry name" value="Esterase-like"/>
</dbReference>
<keyword evidence="4" id="KW-1185">Reference proteome</keyword>
<reference evidence="3" key="1">
    <citation type="journal article" date="2023" name="Mol. Phylogenet. Evol.">
        <title>Genome-scale phylogeny and comparative genomics of the fungal order Sordariales.</title>
        <authorList>
            <person name="Hensen N."/>
            <person name="Bonometti L."/>
            <person name="Westerberg I."/>
            <person name="Brannstrom I.O."/>
            <person name="Guillou S."/>
            <person name="Cros-Aarteil S."/>
            <person name="Calhoun S."/>
            <person name="Haridas S."/>
            <person name="Kuo A."/>
            <person name="Mondo S."/>
            <person name="Pangilinan J."/>
            <person name="Riley R."/>
            <person name="LaButti K."/>
            <person name="Andreopoulos B."/>
            <person name="Lipzen A."/>
            <person name="Chen C."/>
            <person name="Yan M."/>
            <person name="Daum C."/>
            <person name="Ng V."/>
            <person name="Clum A."/>
            <person name="Steindorff A."/>
            <person name="Ohm R.A."/>
            <person name="Martin F."/>
            <person name="Silar P."/>
            <person name="Natvig D.O."/>
            <person name="Lalanne C."/>
            <person name="Gautier V."/>
            <person name="Ament-Velasquez S.L."/>
            <person name="Kruys A."/>
            <person name="Hutchinson M.I."/>
            <person name="Powell A.J."/>
            <person name="Barry K."/>
            <person name="Miller A.N."/>
            <person name="Grigoriev I.V."/>
            <person name="Debuchy R."/>
            <person name="Gladieux P."/>
            <person name="Hiltunen Thoren M."/>
            <person name="Johannesson H."/>
        </authorList>
    </citation>
    <scope>NUCLEOTIDE SEQUENCE</scope>
    <source>
        <strain evidence="3">CBS 232.78</strain>
    </source>
</reference>
<sequence length="298" mass="33252">MASPAHWTFTPLVSAFPTTVFPNIALWNASNAVKNLTYQIEVSWPFEWESREVANKQLWPCKYVIDGNALGMTASEAFKRRGAVEPTQPDGIVVSIGYPLTDAVYSFTRRDTPPSGADDFIEFIDGAVRPWVRSNLFPSVSFTRHALFGHSLGGLFVTYALIAQPDLFDTFLIASPAIFWNNGSILAEVSRRLGTGLERRQSLSPRLNPRANRPGCQSNGTLLSKPAVVISYGTYQARKTRLEQFQFKMLGNYCYELFDRLKGSGKTRDVMLKLYPGEDHSSVAASAINDGIDYFVDW</sequence>
<name>A0AAE0JW75_9PEZI</name>
<keyword evidence="2 3" id="KW-0378">Hydrolase</keyword>
<dbReference type="SUPFAM" id="SSF53474">
    <property type="entry name" value="alpha/beta-Hydrolases"/>
    <property type="match status" value="1"/>
</dbReference>
<dbReference type="InterPro" id="IPR052558">
    <property type="entry name" value="Siderophore_Hydrolase_D"/>
</dbReference>
<accession>A0AAE0JW75</accession>
<proteinExistence type="inferred from homology"/>
<dbReference type="InterPro" id="IPR029058">
    <property type="entry name" value="AB_hydrolase_fold"/>
</dbReference>
<dbReference type="PANTHER" id="PTHR40841:SF2">
    <property type="entry name" value="SIDEROPHORE-DEGRADING ESTERASE (EUROFUNG)"/>
    <property type="match status" value="1"/>
</dbReference>
<dbReference type="Gene3D" id="3.40.50.1820">
    <property type="entry name" value="alpha/beta hydrolase"/>
    <property type="match status" value="1"/>
</dbReference>
<protein>
    <submittedName>
        <fullName evidence="3">Alpha/Beta hydrolase protein</fullName>
    </submittedName>
</protein>
<gene>
    <name evidence="3" type="ORF">B0H63DRAFT_490857</name>
</gene>
<dbReference type="AlphaFoldDB" id="A0AAE0JW75"/>
<dbReference type="EMBL" id="JAULSW010000020">
    <property type="protein sequence ID" value="KAK3365438.1"/>
    <property type="molecule type" value="Genomic_DNA"/>
</dbReference>
<dbReference type="PANTHER" id="PTHR40841">
    <property type="entry name" value="SIDEROPHORE TRIACETYLFUSARININE C ESTERASE"/>
    <property type="match status" value="1"/>
</dbReference>
<dbReference type="Proteomes" id="UP001285441">
    <property type="component" value="Unassembled WGS sequence"/>
</dbReference>